<keyword evidence="4" id="KW-0119">Carbohydrate metabolism</keyword>
<dbReference type="EMBL" id="JAZHXJ010000443">
    <property type="protein sequence ID" value="KAL1860735.1"/>
    <property type="molecule type" value="Genomic_DNA"/>
</dbReference>
<evidence type="ECO:0000256" key="1">
    <source>
        <dbReference type="ARBA" id="ARBA00006044"/>
    </source>
</evidence>
<dbReference type="Proteomes" id="UP001586593">
    <property type="component" value="Unassembled WGS sequence"/>
</dbReference>
<evidence type="ECO:0000313" key="9">
    <source>
        <dbReference type="EMBL" id="KAL1860735.1"/>
    </source>
</evidence>
<evidence type="ECO:0000256" key="6">
    <source>
        <dbReference type="ARBA" id="ARBA00023326"/>
    </source>
</evidence>
<keyword evidence="8" id="KW-0812">Transmembrane</keyword>
<keyword evidence="2" id="KW-0378">Hydrolase</keyword>
<sequence length="162" mass="17345">MLWLDSSYPPEKAGQPGGDRGDCPQDSGVPADVESNYADVCARTSQPHTCTGRKCNDDLANLAPFCDRPKSSGATFASAPSGLPSRSEGSAWLAVKATAGLRSSHPRLENKLGRWWKRAVLMQLVFAVFFLFSYIFSTPLVAAVGVSNRVAPASSAFPVEHE</sequence>
<evidence type="ECO:0000313" key="10">
    <source>
        <dbReference type="Proteomes" id="UP001586593"/>
    </source>
</evidence>
<evidence type="ECO:0000256" key="7">
    <source>
        <dbReference type="SAM" id="MobiDB-lite"/>
    </source>
</evidence>
<dbReference type="SUPFAM" id="SSF49899">
    <property type="entry name" value="Concanavalin A-like lectins/glucanases"/>
    <property type="match status" value="1"/>
</dbReference>
<evidence type="ECO:0000256" key="5">
    <source>
        <dbReference type="ARBA" id="ARBA00023295"/>
    </source>
</evidence>
<evidence type="ECO:0000256" key="4">
    <source>
        <dbReference type="ARBA" id="ARBA00023277"/>
    </source>
</evidence>
<feature type="region of interest" description="Disordered" evidence="7">
    <location>
        <begin position="1"/>
        <end position="31"/>
    </location>
</feature>
<keyword evidence="8" id="KW-1133">Transmembrane helix</keyword>
<evidence type="ECO:0000256" key="8">
    <source>
        <dbReference type="SAM" id="Phobius"/>
    </source>
</evidence>
<organism evidence="9 10">
    <name type="scientific">Phialemonium thermophilum</name>
    <dbReference type="NCBI Taxonomy" id="223376"/>
    <lineage>
        <taxon>Eukaryota</taxon>
        <taxon>Fungi</taxon>
        <taxon>Dikarya</taxon>
        <taxon>Ascomycota</taxon>
        <taxon>Pezizomycotina</taxon>
        <taxon>Sordariomycetes</taxon>
        <taxon>Sordariomycetidae</taxon>
        <taxon>Cephalothecales</taxon>
        <taxon>Cephalothecaceae</taxon>
        <taxon>Phialemonium</taxon>
    </lineage>
</organism>
<dbReference type="InterPro" id="IPR001722">
    <property type="entry name" value="Glyco_hydro_7"/>
</dbReference>
<keyword evidence="10" id="KW-1185">Reference proteome</keyword>
<comment type="similarity">
    <text evidence="1">Belongs to the glycosyl hydrolase 7 (cellulase C) family.</text>
</comment>
<name>A0ABR3WG07_9PEZI</name>
<evidence type="ECO:0000256" key="2">
    <source>
        <dbReference type="ARBA" id="ARBA00022801"/>
    </source>
</evidence>
<accession>A0ABR3WG07</accession>
<gene>
    <name evidence="9" type="ORF">VTK73DRAFT_7206</name>
</gene>
<dbReference type="InterPro" id="IPR013320">
    <property type="entry name" value="ConA-like_dom_sf"/>
</dbReference>
<keyword evidence="3" id="KW-0136">Cellulose degradation</keyword>
<dbReference type="Pfam" id="PF00840">
    <property type="entry name" value="Glyco_hydro_7"/>
    <property type="match status" value="1"/>
</dbReference>
<feature type="transmembrane region" description="Helical" evidence="8">
    <location>
        <begin position="115"/>
        <end position="136"/>
    </location>
</feature>
<comment type="caution">
    <text evidence="9">The sequence shown here is derived from an EMBL/GenBank/DDBJ whole genome shotgun (WGS) entry which is preliminary data.</text>
</comment>
<evidence type="ECO:0000256" key="3">
    <source>
        <dbReference type="ARBA" id="ARBA00023001"/>
    </source>
</evidence>
<keyword evidence="5" id="KW-0326">Glycosidase</keyword>
<dbReference type="Gene3D" id="2.70.100.10">
    <property type="entry name" value="Glycoside hydrolase, family 7, domain"/>
    <property type="match status" value="1"/>
</dbReference>
<protein>
    <submittedName>
        <fullName evidence="9">Uncharacterized protein</fullName>
    </submittedName>
</protein>
<reference evidence="9 10" key="1">
    <citation type="journal article" date="2024" name="Commun. Biol.">
        <title>Comparative genomic analysis of thermophilic fungi reveals convergent evolutionary adaptations and gene losses.</title>
        <authorList>
            <person name="Steindorff A.S."/>
            <person name="Aguilar-Pontes M.V."/>
            <person name="Robinson A.J."/>
            <person name="Andreopoulos B."/>
            <person name="LaButti K."/>
            <person name="Kuo A."/>
            <person name="Mondo S."/>
            <person name="Riley R."/>
            <person name="Otillar R."/>
            <person name="Haridas S."/>
            <person name="Lipzen A."/>
            <person name="Grimwood J."/>
            <person name="Schmutz J."/>
            <person name="Clum A."/>
            <person name="Reid I.D."/>
            <person name="Moisan M.C."/>
            <person name="Butler G."/>
            <person name="Nguyen T.T.M."/>
            <person name="Dewar K."/>
            <person name="Conant G."/>
            <person name="Drula E."/>
            <person name="Henrissat B."/>
            <person name="Hansel C."/>
            <person name="Singer S."/>
            <person name="Hutchinson M.I."/>
            <person name="de Vries R.P."/>
            <person name="Natvig D.O."/>
            <person name="Powell A.J."/>
            <person name="Tsang A."/>
            <person name="Grigoriev I.V."/>
        </authorList>
    </citation>
    <scope>NUCLEOTIDE SEQUENCE [LARGE SCALE GENOMIC DNA]</scope>
    <source>
        <strain evidence="9 10">ATCC 24622</strain>
    </source>
</reference>
<proteinExistence type="inferred from homology"/>
<keyword evidence="8" id="KW-0472">Membrane</keyword>
<dbReference type="InterPro" id="IPR037019">
    <property type="entry name" value="Glyco_hydro_7_sf"/>
</dbReference>
<keyword evidence="6" id="KW-0624">Polysaccharide degradation</keyword>